<keyword evidence="1" id="KW-0732">Signal</keyword>
<dbReference type="Proteomes" id="UP000821837">
    <property type="component" value="Unassembled WGS sequence"/>
</dbReference>
<evidence type="ECO:0000313" key="2">
    <source>
        <dbReference type="EMBL" id="KAH7986251.1"/>
    </source>
</evidence>
<organism evidence="2 3">
    <name type="scientific">Rhipicephalus sanguineus</name>
    <name type="common">Brown dog tick</name>
    <name type="synonym">Ixodes sanguineus</name>
    <dbReference type="NCBI Taxonomy" id="34632"/>
    <lineage>
        <taxon>Eukaryota</taxon>
        <taxon>Metazoa</taxon>
        <taxon>Ecdysozoa</taxon>
        <taxon>Arthropoda</taxon>
        <taxon>Chelicerata</taxon>
        <taxon>Arachnida</taxon>
        <taxon>Acari</taxon>
        <taxon>Parasitiformes</taxon>
        <taxon>Ixodida</taxon>
        <taxon>Ixodoidea</taxon>
        <taxon>Ixodidae</taxon>
        <taxon>Rhipicephalinae</taxon>
        <taxon>Rhipicephalus</taxon>
        <taxon>Rhipicephalus</taxon>
    </lineage>
</organism>
<reference evidence="2" key="1">
    <citation type="journal article" date="2020" name="Cell">
        <title>Large-Scale Comparative Analyses of Tick Genomes Elucidate Their Genetic Diversity and Vector Capacities.</title>
        <authorList>
            <consortium name="Tick Genome and Microbiome Consortium (TIGMIC)"/>
            <person name="Jia N."/>
            <person name="Wang J."/>
            <person name="Shi W."/>
            <person name="Du L."/>
            <person name="Sun Y."/>
            <person name="Zhan W."/>
            <person name="Jiang J.F."/>
            <person name="Wang Q."/>
            <person name="Zhang B."/>
            <person name="Ji P."/>
            <person name="Bell-Sakyi L."/>
            <person name="Cui X.M."/>
            <person name="Yuan T.T."/>
            <person name="Jiang B.G."/>
            <person name="Yang W.F."/>
            <person name="Lam T.T."/>
            <person name="Chang Q.C."/>
            <person name="Ding S.J."/>
            <person name="Wang X.J."/>
            <person name="Zhu J.G."/>
            <person name="Ruan X.D."/>
            <person name="Zhao L."/>
            <person name="Wei J.T."/>
            <person name="Ye R.Z."/>
            <person name="Que T.C."/>
            <person name="Du C.H."/>
            <person name="Zhou Y.H."/>
            <person name="Cheng J.X."/>
            <person name="Dai P.F."/>
            <person name="Guo W.B."/>
            <person name="Han X.H."/>
            <person name="Huang E.J."/>
            <person name="Li L.F."/>
            <person name="Wei W."/>
            <person name="Gao Y.C."/>
            <person name="Liu J.Z."/>
            <person name="Shao H.Z."/>
            <person name="Wang X."/>
            <person name="Wang C.C."/>
            <person name="Yang T.C."/>
            <person name="Huo Q.B."/>
            <person name="Li W."/>
            <person name="Chen H.Y."/>
            <person name="Chen S.E."/>
            <person name="Zhou L.G."/>
            <person name="Ni X.B."/>
            <person name="Tian J.H."/>
            <person name="Sheng Y."/>
            <person name="Liu T."/>
            <person name="Pan Y.S."/>
            <person name="Xia L.Y."/>
            <person name="Li J."/>
            <person name="Zhao F."/>
            <person name="Cao W.C."/>
        </authorList>
    </citation>
    <scope>NUCLEOTIDE SEQUENCE</scope>
    <source>
        <strain evidence="2">Rsan-2018</strain>
    </source>
</reference>
<comment type="caution">
    <text evidence="2">The sequence shown here is derived from an EMBL/GenBank/DDBJ whole genome shotgun (WGS) entry which is preliminary data.</text>
</comment>
<dbReference type="VEuPathDB" id="VectorBase:RSAN_035659"/>
<protein>
    <submittedName>
        <fullName evidence="2">Uncharacterized protein</fullName>
    </submittedName>
</protein>
<keyword evidence="3" id="KW-1185">Reference proteome</keyword>
<feature type="chain" id="PRO_5038373247" evidence="1">
    <location>
        <begin position="20"/>
        <end position="236"/>
    </location>
</feature>
<gene>
    <name evidence="2" type="ORF">HPB52_025100</name>
</gene>
<dbReference type="EMBL" id="JABSTV010000523">
    <property type="protein sequence ID" value="KAH7986251.1"/>
    <property type="molecule type" value="Genomic_DNA"/>
</dbReference>
<sequence>MLKFTVAALVLAAIIGTHSEDLFRDCLRNPTEVVPGRCVFVPVSDLRDHETYIMLAKSVLRRHTYQSPDKHLNAVLRLNRVAIEPPERLNLGTFIRVEFLTAQSNCRGPVFYSASFCKPVTNKANQHAKKDSAYVTPWCVFVPVSDLRDHETYIMLAKSVLRRHTYQSPDKHLNAVLRLNRVAIEPPERLNSGTFIRVEFLTAQSNCRGPVFYSASFCKPVTNKDCQVYVTFELKT</sequence>
<proteinExistence type="predicted"/>
<evidence type="ECO:0000313" key="3">
    <source>
        <dbReference type="Proteomes" id="UP000821837"/>
    </source>
</evidence>
<feature type="signal peptide" evidence="1">
    <location>
        <begin position="1"/>
        <end position="19"/>
    </location>
</feature>
<name>A0A9D4TDF6_RHISA</name>
<dbReference type="AlphaFoldDB" id="A0A9D4TDF6"/>
<evidence type="ECO:0000256" key="1">
    <source>
        <dbReference type="SAM" id="SignalP"/>
    </source>
</evidence>
<reference evidence="2" key="2">
    <citation type="submission" date="2021-09" db="EMBL/GenBank/DDBJ databases">
        <authorList>
            <person name="Jia N."/>
            <person name="Wang J."/>
            <person name="Shi W."/>
            <person name="Du L."/>
            <person name="Sun Y."/>
            <person name="Zhan W."/>
            <person name="Jiang J."/>
            <person name="Wang Q."/>
            <person name="Zhang B."/>
            <person name="Ji P."/>
            <person name="Sakyi L.B."/>
            <person name="Cui X."/>
            <person name="Yuan T."/>
            <person name="Jiang B."/>
            <person name="Yang W."/>
            <person name="Lam T.T.-Y."/>
            <person name="Chang Q."/>
            <person name="Ding S."/>
            <person name="Wang X."/>
            <person name="Zhu J."/>
            <person name="Ruan X."/>
            <person name="Zhao L."/>
            <person name="Wei J."/>
            <person name="Que T."/>
            <person name="Du C."/>
            <person name="Cheng J."/>
            <person name="Dai P."/>
            <person name="Han X."/>
            <person name="Huang E."/>
            <person name="Gao Y."/>
            <person name="Liu J."/>
            <person name="Shao H."/>
            <person name="Ye R."/>
            <person name="Li L."/>
            <person name="Wei W."/>
            <person name="Wang X."/>
            <person name="Wang C."/>
            <person name="Huo Q."/>
            <person name="Li W."/>
            <person name="Guo W."/>
            <person name="Chen H."/>
            <person name="Chen S."/>
            <person name="Zhou L."/>
            <person name="Zhou L."/>
            <person name="Ni X."/>
            <person name="Tian J."/>
            <person name="Zhou Y."/>
            <person name="Sheng Y."/>
            <person name="Liu T."/>
            <person name="Pan Y."/>
            <person name="Xia L."/>
            <person name="Li J."/>
            <person name="Zhao F."/>
            <person name="Cao W."/>
        </authorList>
    </citation>
    <scope>NUCLEOTIDE SEQUENCE</scope>
    <source>
        <strain evidence="2">Rsan-2018</strain>
        <tissue evidence="2">Larvae</tissue>
    </source>
</reference>
<accession>A0A9D4TDF6</accession>